<evidence type="ECO:0000256" key="4">
    <source>
        <dbReference type="ARBA" id="ARBA00022490"/>
    </source>
</evidence>
<dbReference type="InterPro" id="IPR046938">
    <property type="entry name" value="DNA_clamp_sf"/>
</dbReference>
<evidence type="ECO:0000256" key="11">
    <source>
        <dbReference type="ARBA" id="ARBA00033276"/>
    </source>
</evidence>
<protein>
    <recommendedName>
        <fullName evidence="3">Beta sliding clamp</fullName>
    </recommendedName>
    <alternativeName>
        <fullName evidence="11">Beta-clamp processivity factor</fullName>
    </alternativeName>
    <alternativeName>
        <fullName evidence="10">DNA polymerase III beta sliding clamp subunit</fullName>
    </alternativeName>
</protein>
<evidence type="ECO:0000313" key="15">
    <source>
        <dbReference type="EMBL" id="SHK93618.1"/>
    </source>
</evidence>
<name>A0A1M6WIT3_9BACT</name>
<evidence type="ECO:0000256" key="10">
    <source>
        <dbReference type="ARBA" id="ARBA00030988"/>
    </source>
</evidence>
<evidence type="ECO:0000256" key="8">
    <source>
        <dbReference type="ARBA" id="ARBA00022932"/>
    </source>
</evidence>
<dbReference type="GO" id="GO:0005737">
    <property type="term" value="C:cytoplasm"/>
    <property type="evidence" value="ECO:0007669"/>
    <property type="project" value="UniProtKB-SubCell"/>
</dbReference>
<dbReference type="GO" id="GO:0003677">
    <property type="term" value="F:DNA binding"/>
    <property type="evidence" value="ECO:0007669"/>
    <property type="project" value="UniProtKB-KW"/>
</dbReference>
<dbReference type="CDD" id="cd00140">
    <property type="entry name" value="beta_clamp"/>
    <property type="match status" value="1"/>
</dbReference>
<gene>
    <name evidence="15" type="ORF">SAMN05444266_101644</name>
</gene>
<accession>A0A1M6WIT3</accession>
<evidence type="ECO:0000256" key="5">
    <source>
        <dbReference type="ARBA" id="ARBA00022679"/>
    </source>
</evidence>
<dbReference type="GO" id="GO:0003887">
    <property type="term" value="F:DNA-directed DNA polymerase activity"/>
    <property type="evidence" value="ECO:0007669"/>
    <property type="project" value="UniProtKB-KW"/>
</dbReference>
<dbReference type="GO" id="GO:0009360">
    <property type="term" value="C:DNA polymerase III complex"/>
    <property type="evidence" value="ECO:0007669"/>
    <property type="project" value="InterPro"/>
</dbReference>
<sequence>MNKFIINSKTLKNALNKLGQAVPKKPVLPVLSNVLCKVGEAEVEFCSTDLMTTIQHRVECEVVGKPFHVLLPFDFLKRVAFLSKEAPITIEVEEELIRIIGAMQDEFILKATDKVEDYPKLPAIPRKNFMTVEDGLVYWMNKALATVSADELRPALCCVCLDVLANGLSVVSTDAHSLFSRSFSVEAKGEAKLLVTSKMVKALEGFDNAEVYWNSNHVAFHTTSTSVIATAVDGKYPDYRSIIPTDFHPNLTLDREEMISALERCCLSLAADRSAEILLKEEKGIIRFVSEDLDMQRRIVVDIPGIYKGDISSINVSADRLLTLMHQVTYDKVQFAIHDPKRAILVTAEDDPDYLGLLMPLLKQKI</sequence>
<evidence type="ECO:0000259" key="12">
    <source>
        <dbReference type="Pfam" id="PF00712"/>
    </source>
</evidence>
<dbReference type="STRING" id="1419482.SAMN05444266_101644"/>
<dbReference type="PANTHER" id="PTHR30478">
    <property type="entry name" value="DNA POLYMERASE III SUBUNIT BETA"/>
    <property type="match status" value="1"/>
</dbReference>
<evidence type="ECO:0000256" key="9">
    <source>
        <dbReference type="ARBA" id="ARBA00023125"/>
    </source>
</evidence>
<keyword evidence="8" id="KW-0239">DNA-directed DNA polymerase</keyword>
<keyword evidence="7" id="KW-0235">DNA replication</keyword>
<feature type="domain" description="DNA polymerase III beta sliding clamp N-terminal" evidence="12">
    <location>
        <begin position="3"/>
        <end position="122"/>
    </location>
</feature>
<reference evidence="15 16" key="1">
    <citation type="submission" date="2016-11" db="EMBL/GenBank/DDBJ databases">
        <authorList>
            <person name="Jaros S."/>
            <person name="Januszkiewicz K."/>
            <person name="Wedrychowicz H."/>
        </authorList>
    </citation>
    <scope>NUCLEOTIDE SEQUENCE [LARGE SCALE GENOMIC DNA]</scope>
    <source>
        <strain evidence="15 16">DSM 27406</strain>
    </source>
</reference>
<dbReference type="OrthoDB" id="8421503at2"/>
<keyword evidence="4" id="KW-0963">Cytoplasm</keyword>
<dbReference type="Gene3D" id="3.70.10.10">
    <property type="match status" value="1"/>
</dbReference>
<evidence type="ECO:0000313" key="16">
    <source>
        <dbReference type="Proteomes" id="UP000184420"/>
    </source>
</evidence>
<comment type="similarity">
    <text evidence="2">Belongs to the beta sliding clamp family.</text>
</comment>
<dbReference type="GO" id="GO:0006271">
    <property type="term" value="P:DNA strand elongation involved in DNA replication"/>
    <property type="evidence" value="ECO:0007669"/>
    <property type="project" value="TreeGrafter"/>
</dbReference>
<dbReference type="AlphaFoldDB" id="A0A1M6WIT3"/>
<keyword evidence="16" id="KW-1185">Reference proteome</keyword>
<evidence type="ECO:0000259" key="13">
    <source>
        <dbReference type="Pfam" id="PF02767"/>
    </source>
</evidence>
<dbReference type="InterPro" id="IPR022635">
    <property type="entry name" value="DNA_polIII_beta_C"/>
</dbReference>
<feature type="domain" description="DNA polymerase III beta sliding clamp central" evidence="13">
    <location>
        <begin position="145"/>
        <end position="238"/>
    </location>
</feature>
<proteinExistence type="inferred from homology"/>
<dbReference type="Gene3D" id="3.10.150.10">
    <property type="entry name" value="DNA Polymerase III, subunit A, domain 2"/>
    <property type="match status" value="1"/>
</dbReference>
<keyword evidence="9" id="KW-0238">DNA-binding</keyword>
<dbReference type="Pfam" id="PF02768">
    <property type="entry name" value="DNA_pol3_beta_3"/>
    <property type="match status" value="1"/>
</dbReference>
<dbReference type="GO" id="GO:0008408">
    <property type="term" value="F:3'-5' exonuclease activity"/>
    <property type="evidence" value="ECO:0007669"/>
    <property type="project" value="InterPro"/>
</dbReference>
<dbReference type="SUPFAM" id="SSF55979">
    <property type="entry name" value="DNA clamp"/>
    <property type="match status" value="3"/>
</dbReference>
<dbReference type="InterPro" id="IPR001001">
    <property type="entry name" value="DNA_polIII_beta"/>
</dbReference>
<dbReference type="InterPro" id="IPR022637">
    <property type="entry name" value="DNA_polIII_beta_cen"/>
</dbReference>
<dbReference type="PANTHER" id="PTHR30478:SF0">
    <property type="entry name" value="BETA SLIDING CLAMP"/>
    <property type="match status" value="1"/>
</dbReference>
<organism evidence="15 16">
    <name type="scientific">Chitinophaga jiangningensis</name>
    <dbReference type="NCBI Taxonomy" id="1419482"/>
    <lineage>
        <taxon>Bacteria</taxon>
        <taxon>Pseudomonadati</taxon>
        <taxon>Bacteroidota</taxon>
        <taxon>Chitinophagia</taxon>
        <taxon>Chitinophagales</taxon>
        <taxon>Chitinophagaceae</taxon>
        <taxon>Chitinophaga</taxon>
    </lineage>
</organism>
<evidence type="ECO:0000256" key="7">
    <source>
        <dbReference type="ARBA" id="ARBA00022705"/>
    </source>
</evidence>
<evidence type="ECO:0000256" key="6">
    <source>
        <dbReference type="ARBA" id="ARBA00022695"/>
    </source>
</evidence>
<dbReference type="RefSeq" id="WP_073077950.1">
    <property type="nucleotide sequence ID" value="NZ_FRBL01000001.1"/>
</dbReference>
<evidence type="ECO:0000256" key="2">
    <source>
        <dbReference type="ARBA" id="ARBA00010752"/>
    </source>
</evidence>
<dbReference type="Pfam" id="PF02767">
    <property type="entry name" value="DNA_pol3_beta_2"/>
    <property type="match status" value="1"/>
</dbReference>
<feature type="domain" description="DNA polymerase III beta sliding clamp C-terminal" evidence="14">
    <location>
        <begin position="240"/>
        <end position="361"/>
    </location>
</feature>
<comment type="subcellular location">
    <subcellularLocation>
        <location evidence="1">Cytoplasm</location>
    </subcellularLocation>
</comment>
<dbReference type="NCBIfam" id="TIGR00663">
    <property type="entry name" value="dnan"/>
    <property type="match status" value="1"/>
</dbReference>
<evidence type="ECO:0000256" key="1">
    <source>
        <dbReference type="ARBA" id="ARBA00004496"/>
    </source>
</evidence>
<keyword evidence="6" id="KW-0548">Nucleotidyltransferase</keyword>
<evidence type="ECO:0000259" key="14">
    <source>
        <dbReference type="Pfam" id="PF02768"/>
    </source>
</evidence>
<dbReference type="Proteomes" id="UP000184420">
    <property type="component" value="Unassembled WGS sequence"/>
</dbReference>
<keyword evidence="5" id="KW-0808">Transferase</keyword>
<dbReference type="EMBL" id="FRBL01000001">
    <property type="protein sequence ID" value="SHK93618.1"/>
    <property type="molecule type" value="Genomic_DNA"/>
</dbReference>
<dbReference type="Pfam" id="PF00712">
    <property type="entry name" value="DNA_pol3_beta"/>
    <property type="match status" value="1"/>
</dbReference>
<dbReference type="InterPro" id="IPR022634">
    <property type="entry name" value="DNA_polIII_beta_N"/>
</dbReference>
<evidence type="ECO:0000256" key="3">
    <source>
        <dbReference type="ARBA" id="ARBA00021035"/>
    </source>
</evidence>
<dbReference type="SMART" id="SM00480">
    <property type="entry name" value="POL3Bc"/>
    <property type="match status" value="1"/>
</dbReference>